<evidence type="ECO:0000313" key="3">
    <source>
        <dbReference type="Proteomes" id="UP000030341"/>
    </source>
</evidence>
<sequence length="68" mass="7624">MALFIFLLLFANVLICYFCYLKATEKGYPKVIFAVLGAIPYFNLVVLVYLLFLPNVKADTLLNSKAAS</sequence>
<protein>
    <recommendedName>
        <fullName evidence="4">Cardiolipin synthase N-terminal domain-containing protein</fullName>
    </recommendedName>
</protein>
<name>A0A0A7ECK6_9GAMM</name>
<dbReference type="Proteomes" id="UP000030341">
    <property type="component" value="Chromosome 1"/>
</dbReference>
<reference evidence="2 3" key="1">
    <citation type="submission" date="2014-11" db="EMBL/GenBank/DDBJ databases">
        <title>Complete Genome Sequence of Pseudoalteromonas sp. Strain OCN003 Isolated from Kaneohe Bay, Oahu, Hawaii.</title>
        <authorList>
            <person name="Beurmann S."/>
            <person name="Videau P."/>
            <person name="Ushijima B."/>
            <person name="Smith A.M."/>
            <person name="Aeby G.S."/>
            <person name="Callahan S.M."/>
            <person name="Belcaid M."/>
        </authorList>
    </citation>
    <scope>NUCLEOTIDE SEQUENCE [LARGE SCALE GENOMIC DNA]</scope>
    <source>
        <strain evidence="2 3">OCN003</strain>
    </source>
</reference>
<accession>A0A0A7ECK6</accession>
<dbReference type="HOGENOM" id="CLU_2809260_0_0_6"/>
<dbReference type="RefSeq" id="WP_038637232.1">
    <property type="nucleotide sequence ID" value="NZ_CP009888.1"/>
</dbReference>
<dbReference type="OrthoDB" id="6299367at2"/>
<evidence type="ECO:0000256" key="1">
    <source>
        <dbReference type="SAM" id="Phobius"/>
    </source>
</evidence>
<evidence type="ECO:0008006" key="4">
    <source>
        <dbReference type="Google" id="ProtNLM"/>
    </source>
</evidence>
<evidence type="ECO:0000313" key="2">
    <source>
        <dbReference type="EMBL" id="AIY63767.1"/>
    </source>
</evidence>
<keyword evidence="1" id="KW-0472">Membrane</keyword>
<proteinExistence type="predicted"/>
<feature type="transmembrane region" description="Helical" evidence="1">
    <location>
        <begin position="31"/>
        <end position="52"/>
    </location>
</feature>
<dbReference type="EMBL" id="CP009888">
    <property type="protein sequence ID" value="AIY63767.1"/>
    <property type="molecule type" value="Genomic_DNA"/>
</dbReference>
<gene>
    <name evidence="2" type="ORF">OM33_00260</name>
</gene>
<organism evidence="2 3">
    <name type="scientific">Pseudoalteromonas piratica</name>
    <dbReference type="NCBI Taxonomy" id="1348114"/>
    <lineage>
        <taxon>Bacteria</taxon>
        <taxon>Pseudomonadati</taxon>
        <taxon>Pseudomonadota</taxon>
        <taxon>Gammaproteobacteria</taxon>
        <taxon>Alteromonadales</taxon>
        <taxon>Pseudoalteromonadaceae</taxon>
        <taxon>Pseudoalteromonas</taxon>
    </lineage>
</organism>
<keyword evidence="1" id="KW-1133">Transmembrane helix</keyword>
<dbReference type="eggNOG" id="ENOG50330GD">
    <property type="taxonomic scope" value="Bacteria"/>
</dbReference>
<keyword evidence="1" id="KW-0812">Transmembrane</keyword>
<dbReference type="KEGG" id="pseo:OM33_00260"/>
<dbReference type="AlphaFoldDB" id="A0A0A7ECK6"/>
<keyword evidence="3" id="KW-1185">Reference proteome</keyword>